<name>A0A7Z2ZVA3_9BURK</name>
<protein>
    <submittedName>
        <fullName evidence="4">Fructokinase</fullName>
    </submittedName>
</protein>
<evidence type="ECO:0000313" key="4">
    <source>
        <dbReference type="EMBL" id="QJE03279.1"/>
    </source>
</evidence>
<accession>A0A7Z2ZVA3</accession>
<organism evidence="4 5">
    <name type="scientific">Massilia forsythiae</name>
    <dbReference type="NCBI Taxonomy" id="2728020"/>
    <lineage>
        <taxon>Bacteria</taxon>
        <taxon>Pseudomonadati</taxon>
        <taxon>Pseudomonadota</taxon>
        <taxon>Betaproteobacteria</taxon>
        <taxon>Burkholderiales</taxon>
        <taxon>Oxalobacteraceae</taxon>
        <taxon>Telluria group</taxon>
        <taxon>Massilia</taxon>
    </lineage>
</organism>
<feature type="domain" description="Carbohydrate kinase PfkB" evidence="3">
    <location>
        <begin position="36"/>
        <end position="309"/>
    </location>
</feature>
<dbReference type="KEGG" id="mfy:HH212_10115"/>
<evidence type="ECO:0000256" key="1">
    <source>
        <dbReference type="ARBA" id="ARBA00022679"/>
    </source>
</evidence>
<dbReference type="Gene3D" id="3.40.1190.20">
    <property type="match status" value="1"/>
</dbReference>
<evidence type="ECO:0000313" key="5">
    <source>
        <dbReference type="Proteomes" id="UP000502415"/>
    </source>
</evidence>
<sequence>MQECEREEYEGARVPDAAAPAIVVFGEALVDDFGDRQVVGGAPFNVARNLAALGEAVLMLTRVGRDASGARMRAEFARFGLEPGGLQVDDALPTGRVTVERTGAGEHRFTILPRQAYDAIEAGPALAAMAAVTPATLYFGTLAQREATARAALQHLLAASGACRYLDLNVRAGQVTEQCVFASLHAADIVKVNEEELHDLFGWYTHMRLSTADMDDPEVGRACAALLRVFKLQGLIVTLGARGAVYFGAGGERIAIPAPAAQVAIADTVGAGDAFSAVFLLGRAHGWPLALTLARANEFAGAVCGIVGAVPDDLAFYRPFAARWFGA</sequence>
<dbReference type="EMBL" id="CP051685">
    <property type="protein sequence ID" value="QJE03279.1"/>
    <property type="molecule type" value="Genomic_DNA"/>
</dbReference>
<dbReference type="AlphaFoldDB" id="A0A7Z2ZVA3"/>
<keyword evidence="2 4" id="KW-0418">Kinase</keyword>
<keyword evidence="5" id="KW-1185">Reference proteome</keyword>
<dbReference type="Pfam" id="PF00294">
    <property type="entry name" value="PfkB"/>
    <property type="match status" value="1"/>
</dbReference>
<proteinExistence type="predicted"/>
<evidence type="ECO:0000256" key="2">
    <source>
        <dbReference type="ARBA" id="ARBA00022777"/>
    </source>
</evidence>
<dbReference type="InterPro" id="IPR029056">
    <property type="entry name" value="Ribokinase-like"/>
</dbReference>
<keyword evidence="1" id="KW-0808">Transferase</keyword>
<dbReference type="PANTHER" id="PTHR10584">
    <property type="entry name" value="SUGAR KINASE"/>
    <property type="match status" value="1"/>
</dbReference>
<evidence type="ECO:0000259" key="3">
    <source>
        <dbReference type="Pfam" id="PF00294"/>
    </source>
</evidence>
<dbReference type="InterPro" id="IPR002173">
    <property type="entry name" value="Carboh/pur_kinase_PfkB_CS"/>
</dbReference>
<dbReference type="InterPro" id="IPR011611">
    <property type="entry name" value="PfkB_dom"/>
</dbReference>
<dbReference type="PANTHER" id="PTHR10584:SF166">
    <property type="entry name" value="RIBOKINASE"/>
    <property type="match status" value="1"/>
</dbReference>
<gene>
    <name evidence="4" type="ORF">HH212_10115</name>
</gene>
<dbReference type="GO" id="GO:0016301">
    <property type="term" value="F:kinase activity"/>
    <property type="evidence" value="ECO:0007669"/>
    <property type="project" value="UniProtKB-KW"/>
</dbReference>
<reference evidence="4 5" key="1">
    <citation type="submission" date="2020-04" db="EMBL/GenBank/DDBJ databases">
        <title>Genome sequencing of novel species.</title>
        <authorList>
            <person name="Heo J."/>
            <person name="Kim S.-J."/>
            <person name="Kim J.-S."/>
            <person name="Hong S.-B."/>
            <person name="Kwon S.-W."/>
        </authorList>
    </citation>
    <scope>NUCLEOTIDE SEQUENCE [LARGE SCALE GENOMIC DNA]</scope>
    <source>
        <strain evidence="4 5">GN2-R2</strain>
    </source>
</reference>
<dbReference type="PROSITE" id="PS00583">
    <property type="entry name" value="PFKB_KINASES_1"/>
    <property type="match status" value="1"/>
</dbReference>
<dbReference type="Proteomes" id="UP000502415">
    <property type="component" value="Chromosome"/>
</dbReference>
<dbReference type="SUPFAM" id="SSF53613">
    <property type="entry name" value="Ribokinase-like"/>
    <property type="match status" value="1"/>
</dbReference>